<name>A0A3A9YP23_9ACTN</name>
<protein>
    <recommendedName>
        <fullName evidence="9 10">Proteasome subunit beta</fullName>
        <ecNumber evidence="9 10">3.4.25.1</ecNumber>
    </recommendedName>
    <alternativeName>
        <fullName evidence="9">20S proteasome beta subunit</fullName>
    </alternativeName>
    <alternativeName>
        <fullName evidence="9">Proteasome core protein PrcB</fullName>
    </alternativeName>
</protein>
<evidence type="ECO:0000256" key="2">
    <source>
        <dbReference type="ARBA" id="ARBA00022490"/>
    </source>
</evidence>
<organism evidence="12 13">
    <name type="scientific">Streptomyces hoynatensis</name>
    <dbReference type="NCBI Taxonomy" id="1141874"/>
    <lineage>
        <taxon>Bacteria</taxon>
        <taxon>Bacillati</taxon>
        <taxon>Actinomycetota</taxon>
        <taxon>Actinomycetes</taxon>
        <taxon>Kitasatosporales</taxon>
        <taxon>Streptomycetaceae</taxon>
        <taxon>Streptomyces</taxon>
    </lineage>
</organism>
<dbReference type="OrthoDB" id="5174038at2"/>
<keyword evidence="7 9" id="KW-0647">Proteasome</keyword>
<sequence>MGGSPRVPGVPGARRGKQERAAGDALAAAQRGNRSHAVEHTRETGKRSTSGERGEAVPADVSEWGELPAAFLAPGSPSFLDFLAEHAPESLPGRRSLPEAGRALEIPHGTTIVAAVYAEGALIAGDRRLTQGNLIAHRDADKVARADEFSAVGYSGAVGPAVEMLRLFQLELEHYEKVEGTRLSLPGKVNRLSTMIRGNLGMAMQGLAVVPLFAGYDLAAEKGRIFSFDITGGYHEEYEFDGTGSGSPFAKAALKKLYRPGMSEDEVVTAAVQALYDAADEDTATGGPDLTRRVFPLVALITESGYRELSEEEVSRKARAVVDQRLRRPDGPVASAG</sequence>
<dbReference type="GO" id="GO:0010498">
    <property type="term" value="P:proteasomal protein catabolic process"/>
    <property type="evidence" value="ECO:0007669"/>
    <property type="project" value="UniProtKB-UniRule"/>
</dbReference>
<accession>A0A3A9YP23</accession>
<comment type="subunit">
    <text evidence="9">The 20S proteasome core is composed of 14 alpha and 14 beta subunits that assemble into four stacked heptameric rings, resulting in a barrel-shaped structure. The two inner rings, each composed of seven catalytic beta subunits, are sandwiched by two outer rings, each composed of seven alpha subunits. The catalytic chamber with the active sites is on the inside of the barrel. Has a gated structure, the ends of the cylinder being occluded by the N-termini of the alpha-subunits. Is capped by the proteasome-associated ATPase, ARC.</text>
</comment>
<dbReference type="EC" id="3.4.25.1" evidence="9 10"/>
<dbReference type="NCBIfam" id="TIGR03690">
    <property type="entry name" value="20S_bact_beta"/>
    <property type="match status" value="1"/>
</dbReference>
<comment type="subcellular location">
    <subcellularLocation>
        <location evidence="9">Cytoplasm</location>
    </subcellularLocation>
</comment>
<dbReference type="Gene3D" id="3.60.20.10">
    <property type="entry name" value="Glutamine Phosphoribosylpyrophosphate, subunit 1, domain 1"/>
    <property type="match status" value="1"/>
</dbReference>
<feature type="compositionally biased region" description="Basic and acidic residues" evidence="11">
    <location>
        <begin position="36"/>
        <end position="55"/>
    </location>
</feature>
<reference evidence="12 13" key="1">
    <citation type="journal article" date="2014" name="Int. J. Syst. Evol. Microbiol.">
        <title>Streptomyces hoynatensis sp. nov., isolated from deep marine sediment.</title>
        <authorList>
            <person name="Veyisoglu A."/>
            <person name="Sahin N."/>
        </authorList>
    </citation>
    <scope>NUCLEOTIDE SEQUENCE [LARGE SCALE GENOMIC DNA]</scope>
    <source>
        <strain evidence="12 13">KCTC 29097</strain>
    </source>
</reference>
<keyword evidence="3 9" id="KW-0645">Protease</keyword>
<keyword evidence="2 9" id="KW-0963">Cytoplasm</keyword>
<evidence type="ECO:0000256" key="5">
    <source>
        <dbReference type="ARBA" id="ARBA00022801"/>
    </source>
</evidence>
<keyword evidence="4 9" id="KW-0888">Threonine protease</keyword>
<dbReference type="InterPro" id="IPR001353">
    <property type="entry name" value="Proteasome_sua/b"/>
</dbReference>
<feature type="region of interest" description="Disordered" evidence="11">
    <location>
        <begin position="1"/>
        <end position="58"/>
    </location>
</feature>
<keyword evidence="13" id="KW-1185">Reference proteome</keyword>
<evidence type="ECO:0000256" key="1">
    <source>
        <dbReference type="ARBA" id="ARBA00001198"/>
    </source>
</evidence>
<dbReference type="SUPFAM" id="SSF56235">
    <property type="entry name" value="N-terminal nucleophile aminohydrolases (Ntn hydrolases)"/>
    <property type="match status" value="1"/>
</dbReference>
<dbReference type="UniPathway" id="UPA00997"/>
<evidence type="ECO:0000313" key="13">
    <source>
        <dbReference type="Proteomes" id="UP000272474"/>
    </source>
</evidence>
<dbReference type="Pfam" id="PF00227">
    <property type="entry name" value="Proteasome"/>
    <property type="match status" value="1"/>
</dbReference>
<dbReference type="GO" id="GO:0019774">
    <property type="term" value="C:proteasome core complex, beta-subunit complex"/>
    <property type="evidence" value="ECO:0007669"/>
    <property type="project" value="UniProtKB-UniRule"/>
</dbReference>
<feature type="active site" description="Nucleophile" evidence="9">
    <location>
        <position position="110"/>
    </location>
</feature>
<keyword evidence="5 9" id="KW-0378">Hydrolase</keyword>
<evidence type="ECO:0000256" key="7">
    <source>
        <dbReference type="ARBA" id="ARBA00022942"/>
    </source>
</evidence>
<dbReference type="InterPro" id="IPR029055">
    <property type="entry name" value="Ntn_hydrolases_N"/>
</dbReference>
<comment type="pathway">
    <text evidence="9">Protein degradation; proteasomal Pup-dependent pathway.</text>
</comment>
<evidence type="ECO:0000256" key="3">
    <source>
        <dbReference type="ARBA" id="ARBA00022670"/>
    </source>
</evidence>
<dbReference type="InterPro" id="IPR022483">
    <property type="entry name" value="PSB_actinobac"/>
</dbReference>
<evidence type="ECO:0000256" key="8">
    <source>
        <dbReference type="ARBA" id="ARBA00023145"/>
    </source>
</evidence>
<evidence type="ECO:0000256" key="4">
    <source>
        <dbReference type="ARBA" id="ARBA00022698"/>
    </source>
</evidence>
<proteinExistence type="inferred from homology"/>
<evidence type="ECO:0000256" key="10">
    <source>
        <dbReference type="NCBIfam" id="TIGR03690"/>
    </source>
</evidence>
<comment type="similarity">
    <text evidence="9">Belongs to the peptidase T1B family.</text>
</comment>
<comment type="function">
    <text evidence="9">Component of the proteasome core, a large protease complex with broad specificity involved in protein degradation.</text>
</comment>
<feature type="chain" id="PRO_5023524414" description="Proteasome subunit beta" evidence="9">
    <location>
        <begin position="110"/>
        <end position="337"/>
    </location>
</feature>
<comment type="catalytic activity">
    <reaction evidence="1 9">
        <text>Cleavage of peptide bonds with very broad specificity.</text>
        <dbReference type="EC" id="3.4.25.1"/>
    </reaction>
</comment>
<comment type="caution">
    <text evidence="12">The sequence shown here is derived from an EMBL/GenBank/DDBJ whole genome shotgun (WGS) entry which is preliminary data.</text>
</comment>
<keyword evidence="8 9" id="KW-0865">Zymogen</keyword>
<evidence type="ECO:0000256" key="9">
    <source>
        <dbReference type="HAMAP-Rule" id="MF_02113"/>
    </source>
</evidence>
<dbReference type="HAMAP" id="MF_02113_B">
    <property type="entry name" value="Proteasome_B_B"/>
    <property type="match status" value="1"/>
</dbReference>
<dbReference type="GO" id="GO:0005737">
    <property type="term" value="C:cytoplasm"/>
    <property type="evidence" value="ECO:0007669"/>
    <property type="project" value="UniProtKB-SubCell"/>
</dbReference>
<dbReference type="Proteomes" id="UP000272474">
    <property type="component" value="Unassembled WGS sequence"/>
</dbReference>
<dbReference type="PANTHER" id="PTHR32194">
    <property type="entry name" value="METALLOPROTEASE TLDD"/>
    <property type="match status" value="1"/>
</dbReference>
<dbReference type="EMBL" id="RBAL01000027">
    <property type="protein sequence ID" value="RKN37204.1"/>
    <property type="molecule type" value="Genomic_DNA"/>
</dbReference>
<dbReference type="PANTHER" id="PTHR32194:SF0">
    <property type="entry name" value="ATP-DEPENDENT PROTEASE SUBUNIT HSLV"/>
    <property type="match status" value="1"/>
</dbReference>
<gene>
    <name evidence="9 12" type="primary">prcB</name>
    <name evidence="12" type="ORF">D7294_28730</name>
</gene>
<dbReference type="CDD" id="cd01906">
    <property type="entry name" value="proteasome_protease_HslV"/>
    <property type="match status" value="1"/>
</dbReference>
<dbReference type="GO" id="GO:0004298">
    <property type="term" value="F:threonine-type endopeptidase activity"/>
    <property type="evidence" value="ECO:0007669"/>
    <property type="project" value="UniProtKB-UniRule"/>
</dbReference>
<evidence type="ECO:0000313" key="12">
    <source>
        <dbReference type="EMBL" id="RKN37204.1"/>
    </source>
</evidence>
<feature type="propeptide" id="PRO_5017491763" description="Removed in mature form; by autocatalysis" evidence="9">
    <location>
        <begin position="1"/>
        <end position="109"/>
    </location>
</feature>
<comment type="activity regulation">
    <text evidence="9">The formation of the proteasomal ATPase ARC-20S proteasome complex, likely via the docking of the C-termini of ARC into the intersubunit pockets in the alpha-rings, may trigger opening of the gate for substrate entry. Interconversion between the open-gate and close-gate conformations leads to a dynamic regulation of the 20S proteasome proteolysis activity.</text>
</comment>
<dbReference type="InterPro" id="IPR023333">
    <property type="entry name" value="Proteasome_suB-type"/>
</dbReference>
<evidence type="ECO:0000256" key="6">
    <source>
        <dbReference type="ARBA" id="ARBA00022813"/>
    </source>
</evidence>
<dbReference type="PROSITE" id="PS51476">
    <property type="entry name" value="PROTEASOME_BETA_2"/>
    <property type="match status" value="1"/>
</dbReference>
<evidence type="ECO:0000256" key="11">
    <source>
        <dbReference type="SAM" id="MobiDB-lite"/>
    </source>
</evidence>
<dbReference type="GO" id="GO:0019941">
    <property type="term" value="P:modification-dependent protein catabolic process"/>
    <property type="evidence" value="ECO:0007669"/>
    <property type="project" value="UniProtKB-UniRule"/>
</dbReference>
<keyword evidence="6 9" id="KW-0068">Autocatalytic cleavage</keyword>
<dbReference type="AlphaFoldDB" id="A0A3A9YP23"/>